<evidence type="ECO:0000313" key="9">
    <source>
        <dbReference type="Proteomes" id="UP001589813"/>
    </source>
</evidence>
<dbReference type="GO" id="GO:0047590">
    <property type="term" value="F:5-dehydro-2-deoxygluconokinase activity"/>
    <property type="evidence" value="ECO:0007669"/>
    <property type="project" value="UniProtKB-EC"/>
</dbReference>
<evidence type="ECO:0000256" key="5">
    <source>
        <dbReference type="ARBA" id="ARBA00022840"/>
    </source>
</evidence>
<dbReference type="PROSITE" id="PS00584">
    <property type="entry name" value="PFKB_KINASES_2"/>
    <property type="match status" value="1"/>
</dbReference>
<dbReference type="EC" id="2.7.1.92" evidence="8"/>
<evidence type="ECO:0000313" key="8">
    <source>
        <dbReference type="EMBL" id="MFC0048351.1"/>
    </source>
</evidence>
<dbReference type="NCBIfam" id="TIGR04382">
    <property type="entry name" value="myo_inos_iolC_N"/>
    <property type="match status" value="1"/>
</dbReference>
<evidence type="ECO:0000259" key="6">
    <source>
        <dbReference type="Pfam" id="PF00294"/>
    </source>
</evidence>
<dbReference type="PANTHER" id="PTHR43085">
    <property type="entry name" value="HEXOKINASE FAMILY MEMBER"/>
    <property type="match status" value="1"/>
</dbReference>
<dbReference type="Pfam" id="PF09863">
    <property type="entry name" value="DUF2090"/>
    <property type="match status" value="1"/>
</dbReference>
<dbReference type="InterPro" id="IPR018659">
    <property type="entry name" value="DUF2090"/>
</dbReference>
<feature type="domain" description="DUF2090" evidence="7">
    <location>
        <begin position="325"/>
        <end position="647"/>
    </location>
</feature>
<dbReference type="InterPro" id="IPR013785">
    <property type="entry name" value="Aldolase_TIM"/>
</dbReference>
<proteinExistence type="inferred from homology"/>
<dbReference type="SUPFAM" id="SSF53613">
    <property type="entry name" value="Ribokinase-like"/>
    <property type="match status" value="1"/>
</dbReference>
<dbReference type="Proteomes" id="UP001589813">
    <property type="component" value="Unassembled WGS sequence"/>
</dbReference>
<dbReference type="InterPro" id="IPR029056">
    <property type="entry name" value="Ribokinase-like"/>
</dbReference>
<dbReference type="EMBL" id="JBHLXP010000001">
    <property type="protein sequence ID" value="MFC0048351.1"/>
    <property type="molecule type" value="Genomic_DNA"/>
</dbReference>
<protein>
    <submittedName>
        <fullName evidence="8">5-dehydro-2-deoxygluconokinase</fullName>
        <ecNumber evidence="8">2.7.1.92</ecNumber>
    </submittedName>
</protein>
<keyword evidence="2 8" id="KW-0808">Transferase</keyword>
<dbReference type="RefSeq" id="WP_377242460.1">
    <property type="nucleotide sequence ID" value="NZ_JBHLXP010000001.1"/>
</dbReference>
<dbReference type="InterPro" id="IPR050306">
    <property type="entry name" value="PfkB_Carbo_kinase"/>
</dbReference>
<comment type="caution">
    <text evidence="8">The sequence shown here is derived from an EMBL/GenBank/DDBJ whole genome shotgun (WGS) entry which is preliminary data.</text>
</comment>
<reference evidence="8 9" key="1">
    <citation type="submission" date="2024-09" db="EMBL/GenBank/DDBJ databases">
        <authorList>
            <person name="Sun Q."/>
            <person name="Mori K."/>
        </authorList>
    </citation>
    <scope>NUCLEOTIDE SEQUENCE [LARGE SCALE GENOMIC DNA]</scope>
    <source>
        <strain evidence="8 9">KCTC 23315</strain>
    </source>
</reference>
<dbReference type="Gene3D" id="3.40.1190.20">
    <property type="match status" value="1"/>
</dbReference>
<evidence type="ECO:0000256" key="2">
    <source>
        <dbReference type="ARBA" id="ARBA00022679"/>
    </source>
</evidence>
<dbReference type="Pfam" id="PF00294">
    <property type="entry name" value="PfkB"/>
    <property type="match status" value="1"/>
</dbReference>
<accession>A0ABV6BBW4</accession>
<keyword evidence="9" id="KW-1185">Reference proteome</keyword>
<evidence type="ECO:0000256" key="3">
    <source>
        <dbReference type="ARBA" id="ARBA00022741"/>
    </source>
</evidence>
<sequence>MSVKPLDLICLGRASVDLYGQQIGDRLQDVASFAKSLGGSSCNIAFGAARLGLKASMLTRVGDEQFGQFIREELQRGGCDVSHVKTDPQRLTALAILSIKTKDQFPLLFYRTDCADMAVDKTDFDEAYIASAKALLITGTHFSTAHVDAVARHAISFARNNNTKVILDIDYRPVLWGLTRPGDGDNRFVSNHSVTAHLQSIVPLCDLIVGTEEEFHIAGGSTDTLACLRKVRELSDAVLVLKRGAEGCSVFDGAIPADLNAAFFSQGVRVEVLNVLGAGDAFMAGFLRGWLRDEPYSRCCAYANASGALVVSRHGCAPAVPTPEELDYYLAHQQQIARPDLDDELNYLHRVTTRFPTLWSELCILAFDHRKQFADMAQQANAPLSRVPQLKQLILAAVQAEAAELQTVLSFQPGVLIDDTYGQDALNTLTGSTNTANQQPWWIGRPVEVPSSRPLELEGGRSIGSRLVSWPRQHIVKCLVFMHPADAADLWQQQLRQLNELYRACAISGHELLIEVIPPAGSVASQAELGGALTECLSRIYDQQIRPDWWKLPAPDKAGWAALTALINRRAPHCRGVILLGLDAPAEQLMQAFRDASGFALCRGFAIGRTIFGAPSQQWLAGQLDDDSFMQQIRSNYCALVLAWLSRHDAAATQPARNDRSAQGVIV</sequence>
<evidence type="ECO:0000259" key="7">
    <source>
        <dbReference type="Pfam" id="PF09863"/>
    </source>
</evidence>
<dbReference type="Gene3D" id="2.20.150.10">
    <property type="entry name" value="putative 5-dehydro-2- deoxygluconokinase"/>
    <property type="match status" value="1"/>
</dbReference>
<dbReference type="PANTHER" id="PTHR43085:SF49">
    <property type="entry name" value="5-DEHYDRO-2-DEOXYGLUCONOKINASE"/>
    <property type="match status" value="1"/>
</dbReference>
<keyword evidence="4" id="KW-0418">Kinase</keyword>
<dbReference type="Gene3D" id="3.20.20.70">
    <property type="entry name" value="Aldolase class I"/>
    <property type="match status" value="1"/>
</dbReference>
<organism evidence="8 9">
    <name type="scientific">Rheinheimera tilapiae</name>
    <dbReference type="NCBI Taxonomy" id="875043"/>
    <lineage>
        <taxon>Bacteria</taxon>
        <taxon>Pseudomonadati</taxon>
        <taxon>Pseudomonadota</taxon>
        <taxon>Gammaproteobacteria</taxon>
        <taxon>Chromatiales</taxon>
        <taxon>Chromatiaceae</taxon>
        <taxon>Rheinheimera</taxon>
    </lineage>
</organism>
<evidence type="ECO:0000256" key="1">
    <source>
        <dbReference type="ARBA" id="ARBA00010688"/>
    </source>
</evidence>
<evidence type="ECO:0000256" key="4">
    <source>
        <dbReference type="ARBA" id="ARBA00022777"/>
    </source>
</evidence>
<dbReference type="InterPro" id="IPR002173">
    <property type="entry name" value="Carboh/pur_kinase_PfkB_CS"/>
</dbReference>
<dbReference type="CDD" id="cd01166">
    <property type="entry name" value="KdgK"/>
    <property type="match status" value="1"/>
</dbReference>
<dbReference type="InterPro" id="IPR011611">
    <property type="entry name" value="PfkB_dom"/>
</dbReference>
<keyword evidence="3" id="KW-0547">Nucleotide-binding</keyword>
<dbReference type="InterPro" id="IPR023314">
    <property type="entry name" value="Myo_inos_IolC-like_sf"/>
</dbReference>
<name>A0ABV6BBW4_9GAMM</name>
<feature type="domain" description="Carbohydrate kinase PfkB" evidence="6">
    <location>
        <begin position="8"/>
        <end position="322"/>
    </location>
</feature>
<comment type="similarity">
    <text evidence="1">Belongs to the carbohydrate kinase PfkB family.</text>
</comment>
<dbReference type="InterPro" id="IPR030830">
    <property type="entry name" value="Myo_inos_IolC"/>
</dbReference>
<keyword evidence="5" id="KW-0067">ATP-binding</keyword>
<gene>
    <name evidence="8" type="primary">iolC</name>
    <name evidence="8" type="ORF">ACFFJP_08620</name>
</gene>